<dbReference type="InterPro" id="IPR032436">
    <property type="entry name" value="URB1_C"/>
</dbReference>
<dbReference type="GO" id="GO:0000466">
    <property type="term" value="P:maturation of 5.8S rRNA from tricistronic rRNA transcript (SSU-rRNA, 5.8S rRNA, LSU-rRNA)"/>
    <property type="evidence" value="ECO:0007669"/>
    <property type="project" value="TreeGrafter"/>
</dbReference>
<evidence type="ECO:0000256" key="1">
    <source>
        <dbReference type="SAM" id="MobiDB-lite"/>
    </source>
</evidence>
<dbReference type="Proteomes" id="UP001327560">
    <property type="component" value="Chromosome 4"/>
</dbReference>
<dbReference type="Pfam" id="PF16201">
    <property type="entry name" value="NopRA1"/>
    <property type="match status" value="1"/>
</dbReference>
<name>A0AAQ3K8V0_9LILI</name>
<dbReference type="EMBL" id="CP136893">
    <property type="protein sequence ID" value="WOL03409.1"/>
    <property type="molecule type" value="Genomic_DNA"/>
</dbReference>
<organism evidence="4 5">
    <name type="scientific">Canna indica</name>
    <name type="common">Indian-shot</name>
    <dbReference type="NCBI Taxonomy" id="4628"/>
    <lineage>
        <taxon>Eukaryota</taxon>
        <taxon>Viridiplantae</taxon>
        <taxon>Streptophyta</taxon>
        <taxon>Embryophyta</taxon>
        <taxon>Tracheophyta</taxon>
        <taxon>Spermatophyta</taxon>
        <taxon>Magnoliopsida</taxon>
        <taxon>Liliopsida</taxon>
        <taxon>Zingiberales</taxon>
        <taxon>Cannaceae</taxon>
        <taxon>Canna</taxon>
    </lineage>
</organism>
<feature type="region of interest" description="Disordered" evidence="1">
    <location>
        <begin position="27"/>
        <end position="53"/>
    </location>
</feature>
<accession>A0AAQ3K8V0</accession>
<evidence type="ECO:0000313" key="5">
    <source>
        <dbReference type="Proteomes" id="UP001327560"/>
    </source>
</evidence>
<dbReference type="GO" id="GO:0005730">
    <property type="term" value="C:nucleolus"/>
    <property type="evidence" value="ECO:0007669"/>
    <property type="project" value="TreeGrafter"/>
</dbReference>
<evidence type="ECO:0008006" key="6">
    <source>
        <dbReference type="Google" id="ProtNLM"/>
    </source>
</evidence>
<reference evidence="4 5" key="1">
    <citation type="submission" date="2023-10" db="EMBL/GenBank/DDBJ databases">
        <title>Chromosome-scale genome assembly provides insights into flower coloration mechanisms of Canna indica.</title>
        <authorList>
            <person name="Li C."/>
        </authorList>
    </citation>
    <scope>NUCLEOTIDE SEQUENCE [LARGE SCALE GENOMIC DNA]</scope>
    <source>
        <tissue evidence="4">Flower</tissue>
    </source>
</reference>
<proteinExistence type="predicted"/>
<gene>
    <name evidence="4" type="ORF">Cni_G12129</name>
</gene>
<feature type="domain" description="URB1 N-terminal" evidence="2">
    <location>
        <begin position="108"/>
        <end position="407"/>
    </location>
</feature>
<feature type="domain" description="URB1 C-terminal" evidence="3">
    <location>
        <begin position="2104"/>
        <end position="2294"/>
    </location>
</feature>
<dbReference type="PANTHER" id="PTHR13500">
    <property type="entry name" value="NUCLEOLAR PRERIBOSOMAL-ASSOCIATED PROTEIN 1"/>
    <property type="match status" value="1"/>
</dbReference>
<evidence type="ECO:0000259" key="2">
    <source>
        <dbReference type="Pfam" id="PF11707"/>
    </source>
</evidence>
<dbReference type="PANTHER" id="PTHR13500:SF0">
    <property type="entry name" value="NUCLEOLAR PRE-RIBOSOMAL-ASSOCIATED PROTEIN 1"/>
    <property type="match status" value="1"/>
</dbReference>
<keyword evidence="5" id="KW-1185">Reference proteome</keyword>
<evidence type="ECO:0000259" key="3">
    <source>
        <dbReference type="Pfam" id="PF16201"/>
    </source>
</evidence>
<feature type="compositionally biased region" description="Acidic residues" evidence="1">
    <location>
        <begin position="33"/>
        <end position="44"/>
    </location>
</feature>
<dbReference type="InterPro" id="IPR021714">
    <property type="entry name" value="URB1_N"/>
</dbReference>
<dbReference type="InterPro" id="IPR039844">
    <property type="entry name" value="URB1"/>
</dbReference>
<dbReference type="GO" id="GO:0000463">
    <property type="term" value="P:maturation of LSU-rRNA from tricistronic rRNA transcript (SSU-rRNA, 5.8S rRNA, LSU-rRNA)"/>
    <property type="evidence" value="ECO:0007669"/>
    <property type="project" value="TreeGrafter"/>
</dbReference>
<evidence type="ECO:0000313" key="4">
    <source>
        <dbReference type="EMBL" id="WOL03409.1"/>
    </source>
</evidence>
<dbReference type="Pfam" id="PF11707">
    <property type="entry name" value="Npa1"/>
    <property type="match status" value="1"/>
</dbReference>
<sequence>MEDAEVINEKDLDYVLSPLDLASNPSRVVAEFSDQDEDSQEEEDATRGEGSTQPVLSSYRVKIIEIVKNLHSPEITIYSEASKEFISLLRGESGGGILREYIQLAPKCSEIEEAWRLHQGKPGMSHILSLVSVILDHPDGKSRANGFSTNLDSFARLLIDTKLTDIYAELNSQEQRRQSAALHLLASVVKRGGRLASEVAKVFNFKLPVLSKLSGLQKKKRKDERRGSRRSTRRAFVGFAMSFIEVGNPRLLRWVLQQRELYSGVLRGLGSDEAETVIYVLSTLRNKVLVEDSLVPPALRSVLFGSTTLEQLSCISGNPMAGHAADIAHEVLVMVCTDPANGLMPGVKLKGNEKRLFDLTKKLKATEVGYHRELLLAIVSKRPSLSAAYMDEFPYHLEPRSSSSWFSAVSLAADVISSVNIEAATMSFSYVPEHPPAFFSGELQHIFKSIVPRACSRSLVNKGLLHADVLVKHGSLRLILESLKSLGDLIMRIGDAIKSNLTSDNSYSKEIAELHGLPGITCFARLDKFLDDRGLCHIDNVESKKWVSLRQYILDEVRGLLPDPQVLLKLLSSLSYKHSSKRSKRTNALPEVTGKRLKIDITTENVDIIISGMDTEPTNIASGHQNEAKNVATVPELDGDKERRAIVAEIWGLNKQKMVTTEPVDEQDFFYSKLLDTLALYMRITPSAFEGSFDFFKILPSNALNLPTGQLQSILSLLVESIGHSPRSSASVSAPDFMYKHLQPLTNLLIYSPCEEIRAQANLLAKVSLISTGAFDQNPSEVDAWIISLPGYNKTLRSSMDNKGADSFHSLYAVVISFLCDAVSTVGNNLYKSLDQMHKLISNLENVQDDSPGFSPLIICVLQKCLRLLESDSGTFKLYERVTISFYVSNALKLILQSQVDMKILPGLINMILNEKFVDDSKISLCEWRPLKNLLLFSQKVSKQRRCTLNFMRESISEGYNSFQLINSKLKEFVGEEHTDNHHEVAFAFLSSMICASFEDVLRNLHLILTIAPLHFSSYVQFLSYLLFLEPTFLAEVVNLWPDMFLSCLKKMKYTVRNGIRENSDRSLGVNESDDCVYSAGLSLFSGNLISEESAATVFSFFFRQSSFYALFSAVVCLGSYKSCTTKILEILRSPKIADLLKDKVVEGSTDDLVLFLRCVLFWAHQIMSSYKVEPSDLLEELFQMCFTLVDCIFEHVLLDSAYAVDPVNSEQPSPSKYVQDLLEIFLYHPLVICSVSDPIYCRGDITKEKLHDSTDSLLTYSKQSFHKMDYLVLELLSKVSENLLYRASGSQCSAQIHVFGKLVLKASRHLIQKITLLFREKFDVCVERRDFNALLPYFYIFHSMMQFVCPFDLFELAHWMFSKVETDIPGCCLELLSPVSFCVYIADGALDSLFGYLKQSSNTSEPYGLYGTNDRSFNTAILQKIYYNILNLVICSDMKSATIFLLKVCNFVYNQRALNPRSTSLPLHMLFSRMVVHSPMKLFLCCLYPTDKVKARILSMLIEVSPVHMSLFGRLFLGILNKDLSVLQVLNTDGAMPLRNIVVDKNYNYILSEDDFMLLLPAALSYYTSHREDLKFIENIPNFYSEILLKNFSNWKNYVSLSIFQEEYLDHRVMSFDDFQNYLNSSLLGKAVIILHYFFILNGSSVAKKQRLKIFDSIYPHSFELLDDDLRELNHSSYQESLKIITESCAKISFTRLLLSPVESLTQVLGMETRKTHEMTQERESKSLNCAKLRFITILVNSLDQIVRTFPLKSYSSSKCCTSDSYIICSFFERYILKNIIELTIESKGYFDQLHSIHFLNHFIRSCLLHRFEDPVTLKAVRCFLAALSERTFSPSEILGLLLGHSQFVSTILLSDAFSDSSALAANESLLQSPQSILKLLDISYNGHRSPEFVVATRSGVEERRLELIKLLRVLYQNKRREENAGSENVDQKDSRELLVLLLSAYGATLSETDLEILHLMHEIESIEGSEYEKIAEMDYLWGNSVLKIKKEVILDQQSSSAMTSYSESPEDLRKMLFRENIPVDATKCLMTVLHFCYDRSSITAPVSSVERLFQDKFVYAVEQRSKGDLVQGYDPAFILRFSLHNLVMGFIEPLEFSQLGLLAIAFISVASLDEELRILGYEVLGRFKLALENCQRNKHLLQLQLLLTYFQNGIREPWEKVPSVFAIFAAEASFILLDTRQNHFLTISKLLMHSPSMNFKSVPLFHTFFGSTSIHFKMERIWILQLLHAGINLDDDAKAYRRNKILELLLSFHASSMSDSQLGFIILKVVKKSVKLPILADYLVKECGLLSWLVAVLSYYSARLHRDQKQFSLRVLELVLKVVNDVVSTRSDSEWLHECGLEQLSELSSHLHVLFVNDLKLLKENVSVLNLMLHVMISTIRLSHKRTIFQPHFTISLEGLFKLYLSINNELSNKDFAMANELAVMTILMNTPWPVISALDKARLVKLVRWIYSASLQSLSSKRYLYRESYAHLLLSHKEQQENESLISKLLRWLTASVILGSISKRSFNIKTEFSLRKSTFETLQSLLDFITKEESNSGEENFNCNEALAVLILYLQQVLGKSSADLRSVIFALCLLLLPDGLNMTVGKNHLAENLPQIALLCSKICCPVEANPAWRWCVHQLLHCLHLLH</sequence>
<protein>
    <recommendedName>
        <fullName evidence="6">Nucleolar pre-ribosomal-associated protein 1</fullName>
    </recommendedName>
</protein>